<sequence>MKKAIITPLRNRYQSFMVLFLSTLCAVSFTQQANAQVFKAIAGSKIEVLGSSNLHDWTMEATSFTGDAQLVFKAGNLQDVSSFNFSLPVKNLKGKEGLLNTRAHKALKADKFSTVTFKLSAATVTPLATNQYTIKATGALTISGVTKTVILQAKGVENTDGTVSISGSRKIKMSEFEVEPPSFMLGALKVTDDVTVNFSLKLKK</sequence>
<protein>
    <recommendedName>
        <fullName evidence="2">Lipid/polyisoprenoid-binding YceI-like domain-containing protein</fullName>
    </recommendedName>
</protein>
<dbReference type="eggNOG" id="COG2353">
    <property type="taxonomic scope" value="Bacteria"/>
</dbReference>
<proteinExistence type="predicted"/>
<evidence type="ECO:0000256" key="1">
    <source>
        <dbReference type="SAM" id="SignalP"/>
    </source>
</evidence>
<dbReference type="PANTHER" id="PTHR34406:SF1">
    <property type="entry name" value="PROTEIN YCEI"/>
    <property type="match status" value="1"/>
</dbReference>
<organism evidence="3 4">
    <name type="scientific">Arcticibacter svalbardensis MN12-7</name>
    <dbReference type="NCBI Taxonomy" id="1150600"/>
    <lineage>
        <taxon>Bacteria</taxon>
        <taxon>Pseudomonadati</taxon>
        <taxon>Bacteroidota</taxon>
        <taxon>Sphingobacteriia</taxon>
        <taxon>Sphingobacteriales</taxon>
        <taxon>Sphingobacteriaceae</taxon>
        <taxon>Arcticibacter</taxon>
    </lineage>
</organism>
<dbReference type="InterPro" id="IPR007372">
    <property type="entry name" value="Lipid/polyisoprenoid-bd_YceI"/>
</dbReference>
<keyword evidence="4" id="KW-1185">Reference proteome</keyword>
<dbReference type="Gene3D" id="2.40.128.110">
    <property type="entry name" value="Lipid/polyisoprenoid-binding, YceI-like"/>
    <property type="match status" value="1"/>
</dbReference>
<name>R9GU60_9SPHI</name>
<dbReference type="SMART" id="SM00867">
    <property type="entry name" value="YceI"/>
    <property type="match status" value="1"/>
</dbReference>
<dbReference type="Proteomes" id="UP000014174">
    <property type="component" value="Unassembled WGS sequence"/>
</dbReference>
<comment type="caution">
    <text evidence="3">The sequence shown here is derived from an EMBL/GenBank/DDBJ whole genome shotgun (WGS) entry which is preliminary data.</text>
</comment>
<accession>R9GU60</accession>
<reference evidence="3 4" key="1">
    <citation type="journal article" date="2013" name="Genome Announc.">
        <title>Draft Genome Sequence of Arcticibacter svalbardensis Strain MN12-7T, a Member of the Family Sphingobacteriaceae Isolated from an Arctic Soil Sample.</title>
        <authorList>
            <person name="Shivaji S."/>
            <person name="Ara S."/>
            <person name="Prasad S."/>
            <person name="Manasa B.P."/>
            <person name="Begum Z."/>
            <person name="Singh A."/>
            <person name="Kumar Pinnaka A."/>
        </authorList>
    </citation>
    <scope>NUCLEOTIDE SEQUENCE [LARGE SCALE GENOMIC DNA]</scope>
    <source>
        <strain evidence="3 4">MN12-7</strain>
    </source>
</reference>
<gene>
    <name evidence="3" type="ORF">ADIARSV_1566</name>
</gene>
<evidence type="ECO:0000259" key="2">
    <source>
        <dbReference type="SMART" id="SM00867"/>
    </source>
</evidence>
<evidence type="ECO:0000313" key="3">
    <source>
        <dbReference type="EMBL" id="EOR95246.1"/>
    </source>
</evidence>
<dbReference type="PANTHER" id="PTHR34406">
    <property type="entry name" value="PROTEIN YCEI"/>
    <property type="match status" value="1"/>
</dbReference>
<feature type="chain" id="PRO_5004472099" description="Lipid/polyisoprenoid-binding YceI-like domain-containing protein" evidence="1">
    <location>
        <begin position="36"/>
        <end position="204"/>
    </location>
</feature>
<keyword evidence="1" id="KW-0732">Signal</keyword>
<dbReference type="STRING" id="1150600.ADIARSV_1566"/>
<feature type="domain" description="Lipid/polyisoprenoid-binding YceI-like" evidence="2">
    <location>
        <begin position="37"/>
        <end position="203"/>
    </location>
</feature>
<dbReference type="EMBL" id="AQPN01000062">
    <property type="protein sequence ID" value="EOR95246.1"/>
    <property type="molecule type" value="Genomic_DNA"/>
</dbReference>
<dbReference type="InterPro" id="IPR036761">
    <property type="entry name" value="TTHA0802/YceI-like_sf"/>
</dbReference>
<dbReference type="AlphaFoldDB" id="R9GU60"/>
<feature type="signal peptide" evidence="1">
    <location>
        <begin position="1"/>
        <end position="35"/>
    </location>
</feature>
<dbReference type="SUPFAM" id="SSF101874">
    <property type="entry name" value="YceI-like"/>
    <property type="match status" value="1"/>
</dbReference>
<dbReference type="Pfam" id="PF04264">
    <property type="entry name" value="YceI"/>
    <property type="match status" value="1"/>
</dbReference>
<evidence type="ECO:0000313" key="4">
    <source>
        <dbReference type="Proteomes" id="UP000014174"/>
    </source>
</evidence>
<dbReference type="RefSeq" id="WP_016194802.1">
    <property type="nucleotide sequence ID" value="NZ_AQPN01000062.1"/>
</dbReference>